<gene>
    <name evidence="2" type="ORF">FIE12Z_11581</name>
</gene>
<keyword evidence="3" id="KW-1185">Reference proteome</keyword>
<dbReference type="STRING" id="2594813.A0A395MAT0"/>
<dbReference type="Proteomes" id="UP000265631">
    <property type="component" value="Unassembled WGS sequence"/>
</dbReference>
<feature type="domain" description="DUF7136" evidence="1">
    <location>
        <begin position="17"/>
        <end position="228"/>
    </location>
</feature>
<dbReference type="EMBL" id="PXXK01000453">
    <property type="protein sequence ID" value="RFN44189.1"/>
    <property type="molecule type" value="Genomic_DNA"/>
</dbReference>
<dbReference type="AlphaFoldDB" id="A0A395MAT0"/>
<accession>A0A395MAT0</accession>
<reference evidence="2 3" key="1">
    <citation type="journal article" date="2018" name="PLoS Pathog.">
        <title>Evolution of structural diversity of trichothecenes, a family of toxins produced by plant pathogenic and entomopathogenic fungi.</title>
        <authorList>
            <person name="Proctor R.H."/>
            <person name="McCormick S.P."/>
            <person name="Kim H.S."/>
            <person name="Cardoza R.E."/>
            <person name="Stanley A.M."/>
            <person name="Lindo L."/>
            <person name="Kelly A."/>
            <person name="Brown D.W."/>
            <person name="Lee T."/>
            <person name="Vaughan M.M."/>
            <person name="Alexander N.J."/>
            <person name="Busman M."/>
            <person name="Gutierrez S."/>
        </authorList>
    </citation>
    <scope>NUCLEOTIDE SEQUENCE [LARGE SCALE GENOMIC DNA]</scope>
    <source>
        <strain evidence="2 3">NRRL 13405</strain>
    </source>
</reference>
<evidence type="ECO:0000259" key="1">
    <source>
        <dbReference type="Pfam" id="PF23584"/>
    </source>
</evidence>
<sequence length="568" mass="64027">MLRKAAAEDPTRGNPPLKIDLVFPRNETYNPSPMFPIVFSYGDPEFLPLFEPIVSYTVWNYSNYNKSIHAELREKPLVNHSSSSPHIEFDYYTYPFNTEGTWELSVHLRWANCYMQPPTERYPEESIRLRRNATAVGTVVFTTRGPLKQVDLVAATNNETCSTPIGLSVNFIEQKVPPWGDKSDNDFEGFYCALTQSLVEADRCADTLVPANVSSIDATMTSWQCSWPGDEPDGVDSWARSTLGIAGILIAASPTVCQANGTSETIPRGVQTGKWTDYNCPDRVEDLYRDYDEWQRWEPLQTQDAWDDAIRIWKEWDRPSKRITFTSSVATTVKLADGPDCGLLVGAVCDWIWCSEEMDTSDSGPAAQLLWNSFAGLNELFVLLDHELSKAANQISQSLRNSGNDSAPIPRGGDDTYFSAAKDLHIWGAGNLTELFFNESLTYLWNFTENQGPRDSLKNATMAIVEQSIIVANDMMSTEKKGWKAENFTSFDGYVVDVIKGWRKANANLLYWTFGGSDESIDMLWTMMSSAKLISRRYLPKGSMNARRKNLKAAIKKTFHAYTSPDLW</sequence>
<organism evidence="2 3">
    <name type="scientific">Fusarium flagelliforme</name>
    <dbReference type="NCBI Taxonomy" id="2675880"/>
    <lineage>
        <taxon>Eukaryota</taxon>
        <taxon>Fungi</taxon>
        <taxon>Dikarya</taxon>
        <taxon>Ascomycota</taxon>
        <taxon>Pezizomycotina</taxon>
        <taxon>Sordariomycetes</taxon>
        <taxon>Hypocreomycetidae</taxon>
        <taxon>Hypocreales</taxon>
        <taxon>Nectriaceae</taxon>
        <taxon>Fusarium</taxon>
        <taxon>Fusarium incarnatum-equiseti species complex</taxon>
    </lineage>
</organism>
<dbReference type="GO" id="GO:0016787">
    <property type="term" value="F:hydrolase activity"/>
    <property type="evidence" value="ECO:0007669"/>
    <property type="project" value="UniProtKB-KW"/>
</dbReference>
<protein>
    <submittedName>
        <fullName evidence="2">Glycosylhydrolase family 18-6</fullName>
    </submittedName>
</protein>
<name>A0A395MAT0_9HYPO</name>
<proteinExistence type="predicted"/>
<evidence type="ECO:0000313" key="3">
    <source>
        <dbReference type="Proteomes" id="UP000265631"/>
    </source>
</evidence>
<dbReference type="Pfam" id="PF23584">
    <property type="entry name" value="DUF7136"/>
    <property type="match status" value="1"/>
</dbReference>
<dbReference type="InterPro" id="IPR055560">
    <property type="entry name" value="DUF7136"/>
</dbReference>
<evidence type="ECO:0000313" key="2">
    <source>
        <dbReference type="EMBL" id="RFN44189.1"/>
    </source>
</evidence>
<keyword evidence="2" id="KW-0378">Hydrolase</keyword>
<comment type="caution">
    <text evidence="2">The sequence shown here is derived from an EMBL/GenBank/DDBJ whole genome shotgun (WGS) entry which is preliminary data.</text>
</comment>